<comment type="caution">
    <text evidence="2">The sequence shown here is derived from an EMBL/GenBank/DDBJ whole genome shotgun (WGS) entry which is preliminary data.</text>
</comment>
<sequence>MPRINKIKRDKAIAALTAAGMAPSTAARYVRMLDLDSPLKDQVIALAEDLPDLFGDATDESGDTEDDETMTAQEAKRARARGLHPLLPERGEGTPAQRNAHALGATKTRPERPSTAPATARKAAEILTRGIGNAADR</sequence>
<keyword evidence="3" id="KW-1185">Reference proteome</keyword>
<dbReference type="RefSeq" id="WP_102934275.1">
    <property type="nucleotide sequence ID" value="NZ_LJIW01000001.1"/>
</dbReference>
<accession>A0A2J7Z8H4</accession>
<organism evidence="2 3">
    <name type="scientific">Streptomyces malaysiensis</name>
    <dbReference type="NCBI Taxonomy" id="92644"/>
    <lineage>
        <taxon>Bacteria</taxon>
        <taxon>Bacillati</taxon>
        <taxon>Actinomycetota</taxon>
        <taxon>Actinomycetes</taxon>
        <taxon>Kitasatosporales</taxon>
        <taxon>Streptomycetaceae</taxon>
        <taxon>Streptomyces</taxon>
        <taxon>Streptomyces violaceusniger group</taxon>
    </lineage>
</organism>
<dbReference type="Proteomes" id="UP000236520">
    <property type="component" value="Unassembled WGS sequence"/>
</dbReference>
<evidence type="ECO:0000313" key="2">
    <source>
        <dbReference type="EMBL" id="PNG96572.1"/>
    </source>
</evidence>
<name>A0A2J7Z8H4_STRMQ</name>
<feature type="compositionally biased region" description="Acidic residues" evidence="1">
    <location>
        <begin position="57"/>
        <end position="69"/>
    </location>
</feature>
<dbReference type="AlphaFoldDB" id="A0A2J7Z8H4"/>
<dbReference type="EMBL" id="LJIW01000001">
    <property type="protein sequence ID" value="PNG96572.1"/>
    <property type="molecule type" value="Genomic_DNA"/>
</dbReference>
<proteinExistence type="predicted"/>
<reference evidence="2 3" key="1">
    <citation type="submission" date="2015-09" db="EMBL/GenBank/DDBJ databases">
        <title>Genome sequence, genome mining and natural product profiling of a biocontrol bacterium Streptomyces malaysiensis F913.</title>
        <authorList>
            <person name="Xu Y."/>
            <person name="Wei J."/>
            <person name="Xie J."/>
            <person name="Li T."/>
            <person name="Zhou Z."/>
        </authorList>
    </citation>
    <scope>NUCLEOTIDE SEQUENCE [LARGE SCALE GENOMIC DNA]</scope>
    <source>
        <strain evidence="2 3">F913</strain>
    </source>
</reference>
<protein>
    <submittedName>
        <fullName evidence="2">Uncharacterized protein</fullName>
    </submittedName>
</protein>
<feature type="region of interest" description="Disordered" evidence="1">
    <location>
        <begin position="53"/>
        <end position="137"/>
    </location>
</feature>
<evidence type="ECO:0000313" key="3">
    <source>
        <dbReference type="Proteomes" id="UP000236520"/>
    </source>
</evidence>
<gene>
    <name evidence="2" type="ORF">SMF913_12597</name>
</gene>
<evidence type="ECO:0000256" key="1">
    <source>
        <dbReference type="SAM" id="MobiDB-lite"/>
    </source>
</evidence>